<dbReference type="Proteomes" id="UP000778578">
    <property type="component" value="Unassembled WGS sequence"/>
</dbReference>
<evidence type="ECO:0000256" key="1">
    <source>
        <dbReference type="SAM" id="SignalP"/>
    </source>
</evidence>
<accession>A0ABS7Q4A0</accession>
<dbReference type="RefSeq" id="WP_222962125.1">
    <property type="nucleotide sequence ID" value="NZ_JAINZZ010000008.1"/>
</dbReference>
<keyword evidence="1" id="KW-0732">Signal</keyword>
<sequence length="165" mass="15658">MAAVALTLAVAGPAQAGGGSSGGATPFTGRSEGGSLILKDGDIVACAGVGVLQIVQRDGVIRGTGSAGTTFTTPAGTKVVTVTKGTVKVTVQGITARVTCGSQGFPTTSAFVPSSSLKGGVDAGSGGAPAAVNTGELVTGGALVATGVLGVAMLRRRRTTVGSGI</sequence>
<organism evidence="2 3">
    <name type="scientific">Actinacidiphila acidipaludis</name>
    <dbReference type="NCBI Taxonomy" id="2873382"/>
    <lineage>
        <taxon>Bacteria</taxon>
        <taxon>Bacillati</taxon>
        <taxon>Actinomycetota</taxon>
        <taxon>Actinomycetes</taxon>
        <taxon>Kitasatosporales</taxon>
        <taxon>Streptomycetaceae</taxon>
        <taxon>Actinacidiphila</taxon>
    </lineage>
</organism>
<evidence type="ECO:0000313" key="2">
    <source>
        <dbReference type="EMBL" id="MBY8877986.1"/>
    </source>
</evidence>
<comment type="caution">
    <text evidence="2">The sequence shown here is derived from an EMBL/GenBank/DDBJ whole genome shotgun (WGS) entry which is preliminary data.</text>
</comment>
<gene>
    <name evidence="2" type="ORF">K7862_10135</name>
</gene>
<protein>
    <submittedName>
        <fullName evidence="2">Uncharacterized protein</fullName>
    </submittedName>
</protein>
<feature type="signal peptide" evidence="1">
    <location>
        <begin position="1"/>
        <end position="16"/>
    </location>
</feature>
<name>A0ABS7Q4A0_9ACTN</name>
<dbReference type="EMBL" id="JAINZZ010000008">
    <property type="protein sequence ID" value="MBY8877986.1"/>
    <property type="molecule type" value="Genomic_DNA"/>
</dbReference>
<reference evidence="2 3" key="1">
    <citation type="submission" date="2021-08" db="EMBL/GenBank/DDBJ databases">
        <title>WGS of actinomycetes from Thailand.</title>
        <authorList>
            <person name="Thawai C."/>
        </authorList>
    </citation>
    <scope>NUCLEOTIDE SEQUENCE [LARGE SCALE GENOMIC DNA]</scope>
    <source>
        <strain evidence="2 3">PLK6-54</strain>
    </source>
</reference>
<evidence type="ECO:0000313" key="3">
    <source>
        <dbReference type="Proteomes" id="UP000778578"/>
    </source>
</evidence>
<proteinExistence type="predicted"/>
<feature type="chain" id="PRO_5046308535" evidence="1">
    <location>
        <begin position="17"/>
        <end position="165"/>
    </location>
</feature>
<keyword evidence="3" id="KW-1185">Reference proteome</keyword>